<evidence type="ECO:0000313" key="10">
    <source>
        <dbReference type="Proteomes" id="UP000004057"/>
    </source>
</evidence>
<evidence type="ECO:0000256" key="4">
    <source>
        <dbReference type="ARBA" id="ARBA00022741"/>
    </source>
</evidence>
<dbReference type="InterPro" id="IPR000890">
    <property type="entry name" value="Aliphatic_acid_kin_short-chain"/>
</dbReference>
<evidence type="ECO:0000256" key="8">
    <source>
        <dbReference type="RuleBase" id="RU003835"/>
    </source>
</evidence>
<comment type="pathway">
    <text evidence="7">Metabolic intermediate biosynthesis; acetyl-CoA biosynthesis; acetyl-CoA from acetate: step 1/2.</text>
</comment>
<dbReference type="Pfam" id="PF00871">
    <property type="entry name" value="Acetate_kinase"/>
    <property type="match status" value="1"/>
</dbReference>
<comment type="similarity">
    <text evidence="1 7 8">Belongs to the acetokinase family.</text>
</comment>
<keyword evidence="2 7" id="KW-0808">Transferase</keyword>
<dbReference type="GO" id="GO:0000287">
    <property type="term" value="F:magnesium ion binding"/>
    <property type="evidence" value="ECO:0007669"/>
    <property type="project" value="UniProtKB-UniRule"/>
</dbReference>
<keyword evidence="4 7" id="KW-0547">Nucleotide-binding</keyword>
<dbReference type="GO" id="GO:0006085">
    <property type="term" value="P:acetyl-CoA biosynthetic process"/>
    <property type="evidence" value="ECO:0007669"/>
    <property type="project" value="UniProtKB-UniRule"/>
</dbReference>
<dbReference type="PROSITE" id="PS01075">
    <property type="entry name" value="ACETATE_KINASE_1"/>
    <property type="match status" value="1"/>
</dbReference>
<evidence type="ECO:0000256" key="3">
    <source>
        <dbReference type="ARBA" id="ARBA00022723"/>
    </source>
</evidence>
<feature type="binding site" evidence="7">
    <location>
        <position position="13"/>
    </location>
    <ligand>
        <name>ATP</name>
        <dbReference type="ChEBI" id="CHEBI:30616"/>
    </ligand>
</feature>
<comment type="caution">
    <text evidence="9">The sequence shown here is derived from an EMBL/GenBank/DDBJ whole genome shotgun (WGS) entry which is preliminary data.</text>
</comment>
<dbReference type="InterPro" id="IPR043129">
    <property type="entry name" value="ATPase_NBD"/>
</dbReference>
<protein>
    <recommendedName>
        <fullName evidence="7">Acetate kinase</fullName>
        <ecNumber evidence="7">2.7.2.1</ecNumber>
    </recommendedName>
    <alternativeName>
        <fullName evidence="7">Acetokinase</fullName>
    </alternativeName>
</protein>
<comment type="subcellular location">
    <subcellularLocation>
        <location evidence="7">Cytoplasm</location>
    </subcellularLocation>
</comment>
<dbReference type="SUPFAM" id="SSF53067">
    <property type="entry name" value="Actin-like ATPase domain"/>
    <property type="match status" value="2"/>
</dbReference>
<gene>
    <name evidence="7" type="primary">ackA</name>
    <name evidence="9" type="ORF">SPM_000890</name>
</gene>
<organism evidence="9 10">
    <name type="scientific">Spiroplasma melliferum KC3</name>
    <dbReference type="NCBI Taxonomy" id="570509"/>
    <lineage>
        <taxon>Bacteria</taxon>
        <taxon>Bacillati</taxon>
        <taxon>Mycoplasmatota</taxon>
        <taxon>Mollicutes</taxon>
        <taxon>Entomoplasmatales</taxon>
        <taxon>Spiroplasmataceae</taxon>
        <taxon>Spiroplasma</taxon>
    </lineage>
</organism>
<dbReference type="EMBL" id="AGBZ02000001">
    <property type="protein sequence ID" value="KAI92641.1"/>
    <property type="molecule type" value="Genomic_DNA"/>
</dbReference>
<evidence type="ECO:0000256" key="2">
    <source>
        <dbReference type="ARBA" id="ARBA00022679"/>
    </source>
</evidence>
<name>A0AAI9T3M5_SPIME</name>
<dbReference type="Gene3D" id="3.30.420.40">
    <property type="match status" value="2"/>
</dbReference>
<reference evidence="9 10" key="1">
    <citation type="journal article" date="2012" name="J. Proteome Res.">
        <title>Application of Spiroplasma melliferum proteogenomic profiling for the discovery of virulence factors and pathogenicity mechanisms in host-associated spiroplasmas.</title>
        <authorList>
            <person name="Alexeev D."/>
            <person name="Kostrjukova E."/>
            <person name="Aliper A."/>
            <person name="Popenko A."/>
            <person name="Bazaleev N."/>
            <person name="Tyakht A."/>
            <person name="Selezneva O."/>
            <person name="Akopian T."/>
            <person name="Prichodko E."/>
            <person name="Kondratov I."/>
            <person name="Chukin M."/>
            <person name="Demina I."/>
            <person name="Galyamina M."/>
            <person name="Kamashev D."/>
            <person name="Vanyushkina A."/>
            <person name="Ladygina V."/>
            <person name="Levitskii S."/>
            <person name="Lazarev V."/>
            <person name="Govorun V."/>
        </authorList>
    </citation>
    <scope>NUCLEOTIDE SEQUENCE [LARGE SCALE GENOMIC DNA]</scope>
    <source>
        <strain evidence="9 10">KC3</strain>
    </source>
</reference>
<evidence type="ECO:0000313" key="9">
    <source>
        <dbReference type="EMBL" id="KAI92641.1"/>
    </source>
</evidence>
<dbReference type="InterPro" id="IPR023865">
    <property type="entry name" value="Aliphatic_acid_kinase_CS"/>
</dbReference>
<sequence length="396" mass="44094">MILVINAGSSSMKFQLYKVNSAKNYEVICKGLAERINIDGIFTLKFNGQEFQTKEDFPDHKAAAKVLIAKLKEHHIIQDFADIQGIGHRIVHGGEKFTQSIVINDEVFAEIKRMVTLAPLHNPPSIAAIEAFRKIVDVPNVAVFDTSFHTTIPEENYLYSVPYEWYSNYQVRRYGFHGISYRYITKRLAEVLQKPATELNAIICHLGNGASICAVKNGKSFNTSMGLTPLEGLIMGTRSGDIDPSIHQFIANQIGTTLDEITNTLNKESGLLGISGVSSDLRDVFKSSKDNQRSKLALLMSAKRIAKYIVSYANDLKIKPDAIVFTAGIGENSDEMRQLVVNEVTLLNLELSPSANQSSYDTENLISTSKSDVLIYAMRTNEEVMICEDTYHLINS</sequence>
<feature type="binding site" evidence="7">
    <location>
        <begin position="205"/>
        <end position="209"/>
    </location>
    <ligand>
        <name>ATP</name>
        <dbReference type="ChEBI" id="CHEBI:30616"/>
    </ligand>
</feature>
<dbReference type="AlphaFoldDB" id="A0AAI9T3M5"/>
<feature type="binding site" evidence="7">
    <location>
        <begin position="328"/>
        <end position="332"/>
    </location>
    <ligand>
        <name>ATP</name>
        <dbReference type="ChEBI" id="CHEBI:30616"/>
    </ligand>
</feature>
<evidence type="ECO:0000256" key="1">
    <source>
        <dbReference type="ARBA" id="ARBA00008748"/>
    </source>
</evidence>
<dbReference type="PRINTS" id="PR00471">
    <property type="entry name" value="ACETATEKNASE"/>
</dbReference>
<dbReference type="GO" id="GO:0008776">
    <property type="term" value="F:acetate kinase activity"/>
    <property type="evidence" value="ECO:0007669"/>
    <property type="project" value="UniProtKB-UniRule"/>
</dbReference>
<feature type="site" description="Transition state stabilizer" evidence="7">
    <location>
        <position position="238"/>
    </location>
</feature>
<comment type="subunit">
    <text evidence="7">Homodimer.</text>
</comment>
<dbReference type="GO" id="GO:0006083">
    <property type="term" value="P:acetate metabolic process"/>
    <property type="evidence" value="ECO:0007669"/>
    <property type="project" value="TreeGrafter"/>
</dbReference>
<dbReference type="EC" id="2.7.2.1" evidence="7"/>
<dbReference type="PIRSF" id="PIRSF000722">
    <property type="entry name" value="Acetate_prop_kin"/>
    <property type="match status" value="1"/>
</dbReference>
<feature type="binding site" evidence="7">
    <location>
        <position position="382"/>
    </location>
    <ligand>
        <name>Mg(2+)</name>
        <dbReference type="ChEBI" id="CHEBI:18420"/>
    </ligand>
</feature>
<comment type="cofactor">
    <cofactor evidence="7">
        <name>Mg(2+)</name>
        <dbReference type="ChEBI" id="CHEBI:18420"/>
    </cofactor>
    <cofactor evidence="7">
        <name>Mn(2+)</name>
        <dbReference type="ChEBI" id="CHEBI:29035"/>
    </cofactor>
    <text evidence="7">Mg(2+). Can also accept Mn(2+).</text>
</comment>
<keyword evidence="3 7" id="KW-0479">Metal-binding</keyword>
<dbReference type="InterPro" id="IPR004372">
    <property type="entry name" value="Ac/propionate_kinase"/>
</dbReference>
<comment type="function">
    <text evidence="7">Catalyzes the formation of acetyl phosphate from acetate and ATP. Can also catalyze the reverse reaction.</text>
</comment>
<feature type="binding site" evidence="7">
    <location>
        <position position="6"/>
    </location>
    <ligand>
        <name>Mg(2+)</name>
        <dbReference type="ChEBI" id="CHEBI:18420"/>
    </ligand>
</feature>
<dbReference type="RefSeq" id="WP_004027726.1">
    <property type="nucleotide sequence ID" value="NZ_AGBZ02000001.1"/>
</dbReference>
<keyword evidence="6 7" id="KW-0067">ATP-binding</keyword>
<dbReference type="GO" id="GO:0005524">
    <property type="term" value="F:ATP binding"/>
    <property type="evidence" value="ECO:0007669"/>
    <property type="project" value="UniProtKB-KW"/>
</dbReference>
<comment type="catalytic activity">
    <reaction evidence="7">
        <text>acetate + ATP = acetyl phosphate + ADP</text>
        <dbReference type="Rhea" id="RHEA:11352"/>
        <dbReference type="ChEBI" id="CHEBI:22191"/>
        <dbReference type="ChEBI" id="CHEBI:30089"/>
        <dbReference type="ChEBI" id="CHEBI:30616"/>
        <dbReference type="ChEBI" id="CHEBI:456216"/>
        <dbReference type="EC" id="2.7.2.1"/>
    </reaction>
</comment>
<accession>A0AAI9T3M5</accession>
<evidence type="ECO:0000256" key="6">
    <source>
        <dbReference type="ARBA" id="ARBA00022840"/>
    </source>
</evidence>
<keyword evidence="5 7" id="KW-0418">Kinase</keyword>
<feature type="binding site" evidence="7">
    <location>
        <position position="89"/>
    </location>
    <ligand>
        <name>substrate</name>
    </ligand>
</feature>
<feature type="binding site" evidence="7">
    <location>
        <begin position="280"/>
        <end position="282"/>
    </location>
    <ligand>
        <name>ATP</name>
        <dbReference type="ChEBI" id="CHEBI:30616"/>
    </ligand>
</feature>
<evidence type="ECO:0000256" key="7">
    <source>
        <dbReference type="HAMAP-Rule" id="MF_00020"/>
    </source>
</evidence>
<proteinExistence type="inferred from homology"/>
<dbReference type="NCBIfam" id="TIGR00016">
    <property type="entry name" value="ackA"/>
    <property type="match status" value="1"/>
</dbReference>
<feature type="site" description="Transition state stabilizer" evidence="7">
    <location>
        <position position="177"/>
    </location>
</feature>
<feature type="active site" description="Proton donor/acceptor" evidence="7">
    <location>
        <position position="145"/>
    </location>
</feature>
<dbReference type="HAMAP" id="MF_00020">
    <property type="entry name" value="Acetate_kinase"/>
    <property type="match status" value="1"/>
</dbReference>
<dbReference type="GO" id="GO:0005737">
    <property type="term" value="C:cytoplasm"/>
    <property type="evidence" value="ECO:0007669"/>
    <property type="project" value="UniProtKB-SubCell"/>
</dbReference>
<keyword evidence="7" id="KW-0460">Magnesium</keyword>
<dbReference type="Proteomes" id="UP000004057">
    <property type="component" value="Unassembled WGS sequence"/>
</dbReference>
<dbReference type="PANTHER" id="PTHR21060">
    <property type="entry name" value="ACETATE KINASE"/>
    <property type="match status" value="1"/>
</dbReference>
<dbReference type="PANTHER" id="PTHR21060:SF15">
    <property type="entry name" value="ACETATE KINASE-RELATED"/>
    <property type="match status" value="1"/>
</dbReference>
<keyword evidence="7" id="KW-0963">Cytoplasm</keyword>
<dbReference type="CDD" id="cd24010">
    <property type="entry name" value="ASKHA_NBD_AcK_PK"/>
    <property type="match status" value="1"/>
</dbReference>
<evidence type="ECO:0000256" key="5">
    <source>
        <dbReference type="ARBA" id="ARBA00022777"/>
    </source>
</evidence>
<dbReference type="PROSITE" id="PS01076">
    <property type="entry name" value="ACETATE_KINASE_2"/>
    <property type="match status" value="1"/>
</dbReference>